<evidence type="ECO:0000313" key="1">
    <source>
        <dbReference type="EMBL" id="KAF7807728.1"/>
    </source>
</evidence>
<dbReference type="Proteomes" id="UP000634136">
    <property type="component" value="Unassembled WGS sequence"/>
</dbReference>
<gene>
    <name evidence="1" type="ORF">G2W53_039889</name>
</gene>
<comment type="caution">
    <text evidence="1">The sequence shown here is derived from an EMBL/GenBank/DDBJ whole genome shotgun (WGS) entry which is preliminary data.</text>
</comment>
<keyword evidence="2" id="KW-1185">Reference proteome</keyword>
<sequence>MVDVSCQHKDELDSNVRSMVDCGEDGRRQTMDHILQLSQNHICKYCRFQRRQDFDGSGTPTAARGFQCGWPGLRPGAAAPERVQLR</sequence>
<evidence type="ECO:0000313" key="2">
    <source>
        <dbReference type="Proteomes" id="UP000634136"/>
    </source>
</evidence>
<dbReference type="AlphaFoldDB" id="A0A834SNK1"/>
<reference evidence="1" key="1">
    <citation type="submission" date="2020-09" db="EMBL/GenBank/DDBJ databases">
        <title>Genome-Enabled Discovery of Anthraquinone Biosynthesis in Senna tora.</title>
        <authorList>
            <person name="Kang S.-H."/>
            <person name="Pandey R.P."/>
            <person name="Lee C.-M."/>
            <person name="Sim J.-S."/>
            <person name="Jeong J.-T."/>
            <person name="Choi B.-S."/>
            <person name="Jung M."/>
            <person name="Ginzburg D."/>
            <person name="Zhao K."/>
            <person name="Won S.Y."/>
            <person name="Oh T.-J."/>
            <person name="Yu Y."/>
            <person name="Kim N.-H."/>
            <person name="Lee O.R."/>
            <person name="Lee T.-H."/>
            <person name="Bashyal P."/>
            <person name="Kim T.-S."/>
            <person name="Lee W.-H."/>
            <person name="Kawkins C."/>
            <person name="Kim C.-K."/>
            <person name="Kim J.S."/>
            <person name="Ahn B.O."/>
            <person name="Rhee S.Y."/>
            <person name="Sohng J.K."/>
        </authorList>
    </citation>
    <scope>NUCLEOTIDE SEQUENCE</scope>
    <source>
        <tissue evidence="1">Leaf</tissue>
    </source>
</reference>
<proteinExistence type="predicted"/>
<accession>A0A834SNK1</accession>
<organism evidence="1 2">
    <name type="scientific">Senna tora</name>
    <dbReference type="NCBI Taxonomy" id="362788"/>
    <lineage>
        <taxon>Eukaryota</taxon>
        <taxon>Viridiplantae</taxon>
        <taxon>Streptophyta</taxon>
        <taxon>Embryophyta</taxon>
        <taxon>Tracheophyta</taxon>
        <taxon>Spermatophyta</taxon>
        <taxon>Magnoliopsida</taxon>
        <taxon>eudicotyledons</taxon>
        <taxon>Gunneridae</taxon>
        <taxon>Pentapetalae</taxon>
        <taxon>rosids</taxon>
        <taxon>fabids</taxon>
        <taxon>Fabales</taxon>
        <taxon>Fabaceae</taxon>
        <taxon>Caesalpinioideae</taxon>
        <taxon>Cassia clade</taxon>
        <taxon>Senna</taxon>
    </lineage>
</organism>
<protein>
    <submittedName>
        <fullName evidence="1">Uncharacterized protein</fullName>
    </submittedName>
</protein>
<name>A0A834SNK1_9FABA</name>
<dbReference type="EMBL" id="JAAIUW010000012">
    <property type="protein sequence ID" value="KAF7807728.1"/>
    <property type="molecule type" value="Genomic_DNA"/>
</dbReference>